<dbReference type="HOGENOM" id="CLU_047806_5_0_11"/>
<keyword evidence="3 5" id="KW-0269">Exonuclease</keyword>
<proteinExistence type="predicted"/>
<evidence type="ECO:0000256" key="2">
    <source>
        <dbReference type="ARBA" id="ARBA00022801"/>
    </source>
</evidence>
<keyword evidence="1" id="KW-0540">Nuclease</keyword>
<dbReference type="SMART" id="SM00479">
    <property type="entry name" value="EXOIII"/>
    <property type="match status" value="1"/>
</dbReference>
<evidence type="ECO:0000313" key="5">
    <source>
        <dbReference type="EMBL" id="EFT83993.1"/>
    </source>
</evidence>
<evidence type="ECO:0000256" key="3">
    <source>
        <dbReference type="ARBA" id="ARBA00022839"/>
    </source>
</evidence>
<dbReference type="Gene3D" id="3.30.420.10">
    <property type="entry name" value="Ribonuclease H-like superfamily/Ribonuclease H"/>
    <property type="match status" value="1"/>
</dbReference>
<dbReference type="eggNOG" id="COG0847">
    <property type="taxonomic scope" value="Bacteria"/>
</dbReference>
<dbReference type="InterPro" id="IPR013520">
    <property type="entry name" value="Ribonucl_H"/>
</dbReference>
<gene>
    <name evidence="5" type="ORF">HMPREF0620_0998</name>
</gene>
<dbReference type="InterPro" id="IPR036397">
    <property type="entry name" value="RNaseH_sf"/>
</dbReference>
<dbReference type="Pfam" id="PF00929">
    <property type="entry name" value="RNase_T"/>
    <property type="match status" value="1"/>
</dbReference>
<dbReference type="EMBL" id="AEON01000001">
    <property type="protein sequence ID" value="EFT83993.1"/>
    <property type="molecule type" value="Genomic_DNA"/>
</dbReference>
<organism evidence="5 6">
    <name type="scientific">Parascardovia denticolens DSM 10105 = JCM 12538</name>
    <dbReference type="NCBI Taxonomy" id="864564"/>
    <lineage>
        <taxon>Bacteria</taxon>
        <taxon>Bacillati</taxon>
        <taxon>Actinomycetota</taxon>
        <taxon>Actinomycetes</taxon>
        <taxon>Bifidobacteriales</taxon>
        <taxon>Bifidobacteriaceae</taxon>
        <taxon>Parascardovia</taxon>
    </lineage>
</organism>
<dbReference type="Proteomes" id="UP000004946">
    <property type="component" value="Chromosome"/>
</dbReference>
<dbReference type="PATRIC" id="fig|864564.6.peg.714"/>
<dbReference type="GO" id="GO:0008408">
    <property type="term" value="F:3'-5' exonuclease activity"/>
    <property type="evidence" value="ECO:0007669"/>
    <property type="project" value="TreeGrafter"/>
</dbReference>
<feature type="domain" description="Exonuclease" evidence="4">
    <location>
        <begin position="62"/>
        <end position="247"/>
    </location>
</feature>
<dbReference type="InterPro" id="IPR012337">
    <property type="entry name" value="RNaseH-like_sf"/>
</dbReference>
<evidence type="ECO:0000256" key="1">
    <source>
        <dbReference type="ARBA" id="ARBA00022722"/>
    </source>
</evidence>
<sequence length="292" mass="32525">MSLGHVFRHVIGRFPDLRAASAQGPTTLFPLDRYHGDMDTTIVDQLNSLEDQAWDTPLKDSYLLGFDTETTGACYGTDAIASASLVLRDPAAGFPGDRISQWIINPGVPMNPFASQVNGFTDAYLQEHGQDQAEAIGQIAETILLAQSKRIPLLAYNAPFDVAMLDGDLRRLGDRNLNQQTQDLGHELLIVDPLVLDRSVSHRKGKRTLTDTTYYYGVQPHGSFHDATADTIAAVDLVAPMVTLYPQVGQLDLASLMDWQRQAHEAWKDQFNDYLISRGRRPVTDSWFPRNR</sequence>
<evidence type="ECO:0000313" key="6">
    <source>
        <dbReference type="Proteomes" id="UP000004946"/>
    </source>
</evidence>
<dbReference type="PANTHER" id="PTHR30231">
    <property type="entry name" value="DNA POLYMERASE III SUBUNIT EPSILON"/>
    <property type="match status" value="1"/>
</dbReference>
<evidence type="ECO:0000259" key="4">
    <source>
        <dbReference type="SMART" id="SM00479"/>
    </source>
</evidence>
<accession>E6JZA3</accession>
<dbReference type="GO" id="GO:0005829">
    <property type="term" value="C:cytosol"/>
    <property type="evidence" value="ECO:0007669"/>
    <property type="project" value="TreeGrafter"/>
</dbReference>
<dbReference type="KEGG" id="pdo:PSDT_0646"/>
<dbReference type="PANTHER" id="PTHR30231:SF4">
    <property type="entry name" value="PROTEIN NEN2"/>
    <property type="match status" value="1"/>
</dbReference>
<comment type="caution">
    <text evidence="5">The sequence shown here is derived from an EMBL/GenBank/DDBJ whole genome shotgun (WGS) entry which is preliminary data.</text>
</comment>
<dbReference type="SUPFAM" id="SSF53098">
    <property type="entry name" value="Ribonuclease H-like"/>
    <property type="match status" value="1"/>
</dbReference>
<reference evidence="5 6" key="1">
    <citation type="submission" date="2010-12" db="EMBL/GenBank/DDBJ databases">
        <authorList>
            <person name="Muzny D."/>
            <person name="Qin X."/>
            <person name="Buhay C."/>
            <person name="Dugan-Rocha S."/>
            <person name="Ding Y."/>
            <person name="Chen G."/>
            <person name="Hawes A."/>
            <person name="Holder M."/>
            <person name="Jhangiani S."/>
            <person name="Johnson A."/>
            <person name="Khan Z."/>
            <person name="Li Z."/>
            <person name="Liu W."/>
            <person name="Liu X."/>
            <person name="Perez L."/>
            <person name="Shen H."/>
            <person name="Wang Q."/>
            <person name="Watt J."/>
            <person name="Xi L."/>
            <person name="Xin Y."/>
            <person name="Zhou J."/>
            <person name="Deng J."/>
            <person name="Jiang H."/>
            <person name="Liu Y."/>
            <person name="Qu J."/>
            <person name="Song X.-Z."/>
            <person name="Zhang L."/>
            <person name="Villasana D."/>
            <person name="Johnson A."/>
            <person name="Liu J."/>
            <person name="Liyanage D."/>
            <person name="Lorensuhewa L."/>
            <person name="Robinson T."/>
            <person name="Song A."/>
            <person name="Song B.-B."/>
            <person name="Dinh H."/>
            <person name="Thornton R."/>
            <person name="Coyle M."/>
            <person name="Francisco L."/>
            <person name="Jackson L."/>
            <person name="Javaid M."/>
            <person name="Korchina V."/>
            <person name="Kovar C."/>
            <person name="Mata R."/>
            <person name="Mathew T."/>
            <person name="Ngo R."/>
            <person name="Nguyen L."/>
            <person name="Nguyen N."/>
            <person name="Okwuonu G."/>
            <person name="Ongeri F."/>
            <person name="Pham C."/>
            <person name="Simmons D."/>
            <person name="Wilczek-Boney K."/>
            <person name="Hale W."/>
            <person name="Jakkamsetti A."/>
            <person name="Pham P."/>
            <person name="Ruth R."/>
            <person name="San Lucas F."/>
            <person name="Warren J."/>
            <person name="Zhang J."/>
            <person name="Zhao Z."/>
            <person name="Zhou C."/>
            <person name="Zhu D."/>
            <person name="Lee S."/>
            <person name="Bess C."/>
            <person name="Blankenburg K."/>
            <person name="Forbes L."/>
            <person name="Fu Q."/>
            <person name="Gubbala S."/>
            <person name="Hirani K."/>
            <person name="Jayaseelan J.C."/>
            <person name="Lara F."/>
            <person name="Munidasa M."/>
            <person name="Palculict T."/>
            <person name="Patil S."/>
            <person name="Pu L.-L."/>
            <person name="Saada N."/>
            <person name="Tang L."/>
            <person name="Weissenberger G."/>
            <person name="Zhu Y."/>
            <person name="Hemphill L."/>
            <person name="Shang Y."/>
            <person name="Youmans B."/>
            <person name="Ayvaz T."/>
            <person name="Ross M."/>
            <person name="Santibanez J."/>
            <person name="Aqrawi P."/>
            <person name="Gross S."/>
            <person name="Joshi V."/>
            <person name="Fowler G."/>
            <person name="Nazareth L."/>
            <person name="Reid J."/>
            <person name="Worley K."/>
            <person name="Petrosino J."/>
            <person name="Highlander S."/>
            <person name="Gibbs R."/>
        </authorList>
    </citation>
    <scope>NUCLEOTIDE SEQUENCE [LARGE SCALE GENOMIC DNA]</scope>
    <source>
        <strain evidence="5 6">DSM 10105</strain>
    </source>
</reference>
<keyword evidence="6" id="KW-1185">Reference proteome</keyword>
<dbReference type="AlphaFoldDB" id="E6JZA3"/>
<dbReference type="CDD" id="cd06127">
    <property type="entry name" value="DEDDh"/>
    <property type="match status" value="1"/>
</dbReference>
<name>E6JZA3_PARDN</name>
<dbReference type="GO" id="GO:0003676">
    <property type="term" value="F:nucleic acid binding"/>
    <property type="evidence" value="ECO:0007669"/>
    <property type="project" value="InterPro"/>
</dbReference>
<protein>
    <submittedName>
        <fullName evidence="5">Exonuclease</fullName>
    </submittedName>
</protein>
<keyword evidence="2" id="KW-0378">Hydrolase</keyword>